<reference evidence="1" key="1">
    <citation type="submission" date="2023-06" db="EMBL/GenBank/DDBJ databases">
        <authorList>
            <consortium name="Lawrence Berkeley National Laboratory"/>
            <person name="Ahrendt S."/>
            <person name="Sahu N."/>
            <person name="Indic B."/>
            <person name="Wong-Bajracharya J."/>
            <person name="Merenyi Z."/>
            <person name="Ke H.-M."/>
            <person name="Monk M."/>
            <person name="Kocsube S."/>
            <person name="Drula E."/>
            <person name="Lipzen A."/>
            <person name="Balint B."/>
            <person name="Henrissat B."/>
            <person name="Andreopoulos B."/>
            <person name="Martin F.M."/>
            <person name="Harder C.B."/>
            <person name="Rigling D."/>
            <person name="Ford K.L."/>
            <person name="Foster G.D."/>
            <person name="Pangilinan J."/>
            <person name="Papanicolaou A."/>
            <person name="Barry K."/>
            <person name="LaButti K."/>
            <person name="Viragh M."/>
            <person name="Koriabine M."/>
            <person name="Yan M."/>
            <person name="Riley R."/>
            <person name="Champramary S."/>
            <person name="Plett K.L."/>
            <person name="Tsai I.J."/>
            <person name="Slot J."/>
            <person name="Sipos G."/>
            <person name="Plett J."/>
            <person name="Nagy L.G."/>
            <person name="Grigoriev I.V."/>
        </authorList>
    </citation>
    <scope>NUCLEOTIDE SEQUENCE</scope>
    <source>
        <strain evidence="1">ICMP 16352</strain>
    </source>
</reference>
<dbReference type="EMBL" id="JAUEPR010000005">
    <property type="protein sequence ID" value="KAK0484672.1"/>
    <property type="molecule type" value="Genomic_DNA"/>
</dbReference>
<comment type="caution">
    <text evidence="1">The sequence shown here is derived from an EMBL/GenBank/DDBJ whole genome shotgun (WGS) entry which is preliminary data.</text>
</comment>
<feature type="non-terminal residue" evidence="1">
    <location>
        <position position="1"/>
    </location>
</feature>
<evidence type="ECO:0000313" key="1">
    <source>
        <dbReference type="EMBL" id="KAK0484672.1"/>
    </source>
</evidence>
<name>A0AA39PI19_9AGAR</name>
<proteinExistence type="predicted"/>
<accession>A0AA39PI19</accession>
<dbReference type="Proteomes" id="UP001175227">
    <property type="component" value="Unassembled WGS sequence"/>
</dbReference>
<organism evidence="1 2">
    <name type="scientific">Armillaria novae-zelandiae</name>
    <dbReference type="NCBI Taxonomy" id="153914"/>
    <lineage>
        <taxon>Eukaryota</taxon>
        <taxon>Fungi</taxon>
        <taxon>Dikarya</taxon>
        <taxon>Basidiomycota</taxon>
        <taxon>Agaricomycotina</taxon>
        <taxon>Agaricomycetes</taxon>
        <taxon>Agaricomycetidae</taxon>
        <taxon>Agaricales</taxon>
        <taxon>Marasmiineae</taxon>
        <taxon>Physalacriaceae</taxon>
        <taxon>Armillaria</taxon>
    </lineage>
</organism>
<protein>
    <submittedName>
        <fullName evidence="1">Uncharacterized protein</fullName>
    </submittedName>
</protein>
<dbReference type="AlphaFoldDB" id="A0AA39PI19"/>
<evidence type="ECO:0000313" key="2">
    <source>
        <dbReference type="Proteomes" id="UP001175227"/>
    </source>
</evidence>
<feature type="non-terminal residue" evidence="1">
    <location>
        <position position="90"/>
    </location>
</feature>
<keyword evidence="2" id="KW-1185">Reference proteome</keyword>
<sequence>SSLFRIELLQEHNWVPWKCRPGAVDPKAPTAEEIAKLSKWEEMDGKAQTQIELMLSDLQMIHIAGAKTLAKMWMQLKLVKEARGKLGILA</sequence>
<gene>
    <name evidence="1" type="ORF">IW261DRAFT_1297349</name>
</gene>